<keyword evidence="2" id="KW-1133">Transmembrane helix</keyword>
<comment type="caution">
    <text evidence="3">The sequence shown here is derived from an EMBL/GenBank/DDBJ whole genome shotgun (WGS) entry which is preliminary data.</text>
</comment>
<dbReference type="EMBL" id="JBBPBF010000018">
    <property type="protein sequence ID" value="KAK7610344.1"/>
    <property type="molecule type" value="Genomic_DNA"/>
</dbReference>
<feature type="region of interest" description="Disordered" evidence="1">
    <location>
        <begin position="119"/>
        <end position="198"/>
    </location>
</feature>
<accession>A0ABR1N8M3</accession>
<keyword evidence="2" id="KW-0472">Membrane</keyword>
<organism evidence="3 4">
    <name type="scientific">Phyllosticta paracitricarpa</name>
    <dbReference type="NCBI Taxonomy" id="2016321"/>
    <lineage>
        <taxon>Eukaryota</taxon>
        <taxon>Fungi</taxon>
        <taxon>Dikarya</taxon>
        <taxon>Ascomycota</taxon>
        <taxon>Pezizomycotina</taxon>
        <taxon>Dothideomycetes</taxon>
        <taxon>Dothideomycetes incertae sedis</taxon>
        <taxon>Botryosphaeriales</taxon>
        <taxon>Phyllostictaceae</taxon>
        <taxon>Phyllosticta</taxon>
    </lineage>
</organism>
<protein>
    <submittedName>
        <fullName evidence="3">Uncharacterized protein</fullName>
    </submittedName>
</protein>
<dbReference type="Proteomes" id="UP001367316">
    <property type="component" value="Unassembled WGS sequence"/>
</dbReference>
<evidence type="ECO:0000313" key="4">
    <source>
        <dbReference type="Proteomes" id="UP001367316"/>
    </source>
</evidence>
<evidence type="ECO:0000256" key="1">
    <source>
        <dbReference type="SAM" id="MobiDB-lite"/>
    </source>
</evidence>
<feature type="compositionally biased region" description="Polar residues" evidence="1">
    <location>
        <begin position="147"/>
        <end position="161"/>
    </location>
</feature>
<evidence type="ECO:0000256" key="2">
    <source>
        <dbReference type="SAM" id="Phobius"/>
    </source>
</evidence>
<keyword evidence="4" id="KW-1185">Reference proteome</keyword>
<keyword evidence="2" id="KW-0812">Transmembrane</keyword>
<name>A0ABR1N8M3_9PEZI</name>
<gene>
    <name evidence="3" type="ORF">JOL62DRAFT_112631</name>
</gene>
<feature type="transmembrane region" description="Helical" evidence="2">
    <location>
        <begin position="79"/>
        <end position="97"/>
    </location>
</feature>
<proteinExistence type="predicted"/>
<sequence>MDARCGRFMVYCILAVNELLRQCWIGWFEKVDVVGEQAWIDSRFTPWCLFCVVASWVADNTITKNYRERRETPVLPTRWALLSTVAVTVAVAVALVHHSTCLILPSVVLPSINPPTHQSVCPSVRHSTRPPSPPQRARPCRRTRRPNTSAEPGTAARTQQPFCAVGNPVIRESSRPPQQHQSPICDISKPNCGKRRGQ</sequence>
<reference evidence="3 4" key="1">
    <citation type="submission" date="2024-04" db="EMBL/GenBank/DDBJ databases">
        <title>Phyllosticta paracitricarpa is synonymous to the EU quarantine fungus P. citricarpa based on phylogenomic analyses.</title>
        <authorList>
            <consortium name="Lawrence Berkeley National Laboratory"/>
            <person name="Van ingen-buijs V.A."/>
            <person name="Van westerhoven A.C."/>
            <person name="Haridas S."/>
            <person name="Skiadas P."/>
            <person name="Martin F."/>
            <person name="Groenewald J.Z."/>
            <person name="Crous P.W."/>
            <person name="Seidl M.F."/>
        </authorList>
    </citation>
    <scope>NUCLEOTIDE SEQUENCE [LARGE SCALE GENOMIC DNA]</scope>
    <source>
        <strain evidence="3 4">CBS 141358</strain>
    </source>
</reference>
<evidence type="ECO:0000313" key="3">
    <source>
        <dbReference type="EMBL" id="KAK7610344.1"/>
    </source>
</evidence>